<dbReference type="Pfam" id="PF13899">
    <property type="entry name" value="Thioredoxin_7"/>
    <property type="match status" value="1"/>
</dbReference>
<dbReference type="OrthoDB" id="195735at2"/>
<name>A0A3L9MFV6_9FLAO</name>
<feature type="chain" id="PRO_5018334483" evidence="1">
    <location>
        <begin position="21"/>
        <end position="168"/>
    </location>
</feature>
<accession>A0A3L9MFV6</accession>
<dbReference type="EMBL" id="RDOJ01000003">
    <property type="protein sequence ID" value="RLZ11930.1"/>
    <property type="molecule type" value="Genomic_DNA"/>
</dbReference>
<dbReference type="AlphaFoldDB" id="A0A3L9MFV6"/>
<gene>
    <name evidence="2" type="ORF">EAH69_03130</name>
</gene>
<dbReference type="RefSeq" id="WP_121933739.1">
    <property type="nucleotide sequence ID" value="NZ_RDOJ01000003.1"/>
</dbReference>
<dbReference type="Gene3D" id="3.40.30.10">
    <property type="entry name" value="Glutaredoxin"/>
    <property type="match status" value="1"/>
</dbReference>
<evidence type="ECO:0000313" key="2">
    <source>
        <dbReference type="EMBL" id="RLZ11930.1"/>
    </source>
</evidence>
<evidence type="ECO:0000313" key="3">
    <source>
        <dbReference type="Proteomes" id="UP000275348"/>
    </source>
</evidence>
<sequence length="168" mass="19319">MKKVTLFFGLMLMTMSFTFGQTAEKKKVYDETADAKVLISEAVKKAEENKKHVLLQIGGNWCAWCILFNDLTTKNEELNTYMNDNYEVVHVNYSPKNKNEAVLAELKHPERFGFPVFVILDDKGNLIHTQNSAYLESKEVKGHDPKEVMSFLQSWSYKALDPASYIKK</sequence>
<protein>
    <submittedName>
        <fullName evidence="2">Thioredoxin family protein</fullName>
    </submittedName>
</protein>
<organism evidence="2 3">
    <name type="scientific">Faecalibacter macacae</name>
    <dbReference type="NCBI Taxonomy" id="1859289"/>
    <lineage>
        <taxon>Bacteria</taxon>
        <taxon>Pseudomonadati</taxon>
        <taxon>Bacteroidota</taxon>
        <taxon>Flavobacteriia</taxon>
        <taxon>Flavobacteriales</taxon>
        <taxon>Weeksellaceae</taxon>
        <taxon>Faecalibacter</taxon>
    </lineage>
</organism>
<keyword evidence="3" id="KW-1185">Reference proteome</keyword>
<evidence type="ECO:0000256" key="1">
    <source>
        <dbReference type="SAM" id="SignalP"/>
    </source>
</evidence>
<dbReference type="InterPro" id="IPR036249">
    <property type="entry name" value="Thioredoxin-like_sf"/>
</dbReference>
<feature type="signal peptide" evidence="1">
    <location>
        <begin position="1"/>
        <end position="20"/>
    </location>
</feature>
<keyword evidence="1" id="KW-0732">Signal</keyword>
<reference evidence="2 3" key="1">
    <citation type="submission" date="2018-10" db="EMBL/GenBank/DDBJ databases">
        <authorList>
            <person name="Chen X."/>
        </authorList>
    </citation>
    <scope>NUCLEOTIDE SEQUENCE [LARGE SCALE GENOMIC DNA]</scope>
    <source>
        <strain evidence="2 3">YIM 102668</strain>
    </source>
</reference>
<proteinExistence type="predicted"/>
<dbReference type="SUPFAM" id="SSF52833">
    <property type="entry name" value="Thioredoxin-like"/>
    <property type="match status" value="1"/>
</dbReference>
<dbReference type="Proteomes" id="UP000275348">
    <property type="component" value="Unassembled WGS sequence"/>
</dbReference>
<comment type="caution">
    <text evidence="2">The sequence shown here is derived from an EMBL/GenBank/DDBJ whole genome shotgun (WGS) entry which is preliminary data.</text>
</comment>